<dbReference type="AlphaFoldDB" id="A0A368HML1"/>
<evidence type="ECO:0000259" key="1">
    <source>
        <dbReference type="Pfam" id="PF21168"/>
    </source>
</evidence>
<evidence type="ECO:0000313" key="3">
    <source>
        <dbReference type="Proteomes" id="UP000253250"/>
    </source>
</evidence>
<accession>A0A368HML1</accession>
<dbReference type="EMBL" id="PSYR01000001">
    <property type="protein sequence ID" value="RCN59387.1"/>
    <property type="molecule type" value="Genomic_DNA"/>
</dbReference>
<dbReference type="InterPro" id="IPR035959">
    <property type="entry name" value="RutC-like_sf"/>
</dbReference>
<sequence>MRIFYYPADRRQELEGRGDILGVVGYGTPATWQGRAPYVATALVPMGPPMYEVIAGGPAISATREGVHYAHDGEWLFAAVALGAREPMASVAAEAYGRILRVAEGEGYGYLIRAWQYFPDIHGLDQGLERYRQFNRGRHQALEGYLARGGLRPAATCIGAPRGDLTLHVLAHRTPGLAIENPRQVSAYRYPDIYGPRPPDFVRAMKVASAGRGWLWISGTAAIVGHESQAPGDLEAQARETFANLDALVACAGLGADRQVLAVKAYVRVPDGARLSWPQPWGMAPALILRGDICRSELGLEIEAVVVDGERR</sequence>
<organism evidence="2 3">
    <name type="scientific">Acidiferrobacter thiooxydans</name>
    <dbReference type="NCBI Taxonomy" id="163359"/>
    <lineage>
        <taxon>Bacteria</taxon>
        <taxon>Pseudomonadati</taxon>
        <taxon>Pseudomonadota</taxon>
        <taxon>Gammaproteobacteria</taxon>
        <taxon>Acidiferrobacterales</taxon>
        <taxon>Acidiferrobacteraceae</taxon>
        <taxon>Acidiferrobacter</taxon>
    </lineage>
</organism>
<evidence type="ECO:0000313" key="2">
    <source>
        <dbReference type="EMBL" id="RCN59387.1"/>
    </source>
</evidence>
<name>A0A368HML1_9GAMM</name>
<dbReference type="InterPro" id="IPR049368">
    <property type="entry name" value="FkbO_Hyg5-like_N"/>
</dbReference>
<dbReference type="Proteomes" id="UP000253250">
    <property type="component" value="Unassembled WGS sequence"/>
</dbReference>
<gene>
    <name evidence="2" type="ORF">C4900_06745</name>
</gene>
<dbReference type="Pfam" id="PF21168">
    <property type="entry name" value="FkbO_Hyg5-like_N"/>
    <property type="match status" value="1"/>
</dbReference>
<protein>
    <submittedName>
        <fullName evidence="2">Pteridine-dependent deoxygenase like protein</fullName>
    </submittedName>
</protein>
<dbReference type="Gene3D" id="3.30.1330.40">
    <property type="entry name" value="RutC-like"/>
    <property type="match status" value="1"/>
</dbReference>
<reference evidence="2 3" key="1">
    <citation type="submission" date="2018-02" db="EMBL/GenBank/DDBJ databases">
        <title>Insights into the biology of acidophilic members of the Acidiferrobacteraceae family derived from comparative genomic analyses.</title>
        <authorList>
            <person name="Issotta F."/>
            <person name="Thyssen C."/>
            <person name="Mena C."/>
            <person name="Moya A."/>
            <person name="Bellenberg S."/>
            <person name="Sproer C."/>
            <person name="Covarrubias P.C."/>
            <person name="Sand W."/>
            <person name="Quatrini R."/>
            <person name="Vera M."/>
        </authorList>
    </citation>
    <scope>NUCLEOTIDE SEQUENCE [LARGE SCALE GENOMIC DNA]</scope>
    <source>
        <strain evidence="3">m-1</strain>
    </source>
</reference>
<comment type="caution">
    <text evidence="2">The sequence shown here is derived from an EMBL/GenBank/DDBJ whole genome shotgun (WGS) entry which is preliminary data.</text>
</comment>
<feature type="domain" description="Chorismatase FkbO/Hyg5-like N-terminal" evidence="1">
    <location>
        <begin position="57"/>
        <end position="171"/>
    </location>
</feature>
<dbReference type="SUPFAM" id="SSF55298">
    <property type="entry name" value="YjgF-like"/>
    <property type="match status" value="1"/>
</dbReference>
<dbReference type="RefSeq" id="WP_083995707.1">
    <property type="nucleotide sequence ID" value="NZ_CP080624.1"/>
</dbReference>
<dbReference type="OrthoDB" id="1114505at2"/>
<proteinExistence type="predicted"/>
<keyword evidence="3" id="KW-1185">Reference proteome</keyword>